<evidence type="ECO:0000256" key="3">
    <source>
        <dbReference type="ARBA" id="ARBA00022448"/>
    </source>
</evidence>
<dbReference type="Proteomes" id="UP000319731">
    <property type="component" value="Unassembled WGS sequence"/>
</dbReference>
<keyword evidence="7 9" id="KW-0333">Golgi apparatus</keyword>
<evidence type="ECO:0000313" key="12">
    <source>
        <dbReference type="Proteomes" id="UP000319731"/>
    </source>
</evidence>
<proteinExistence type="inferred from homology"/>
<keyword evidence="9" id="KW-0931">ER-Golgi transport</keyword>
<comment type="subunit">
    <text evidence="9">Component of several multiprotein Golgi SNARE complexes.</text>
</comment>
<dbReference type="Pfam" id="PF12352">
    <property type="entry name" value="V-SNARE_C"/>
    <property type="match status" value="1"/>
</dbReference>
<dbReference type="PIRSF" id="PIRSF027109">
    <property type="entry name" value="Golgi_SNARE"/>
    <property type="match status" value="1"/>
</dbReference>
<dbReference type="GO" id="GO:0000139">
    <property type="term" value="C:Golgi membrane"/>
    <property type="evidence" value="ECO:0007669"/>
    <property type="project" value="UniProtKB-SubCell"/>
</dbReference>
<sequence length="235" mass="26121">MASSSSQWEVLKKQARSLEQEIENKLVGYSKLGSAGVASSSGGGNGQMGGFDAAFALEEEIDDLLKRLTQVVNVMSSVLDNPPPSIPSNPSMMHNLQRHRDILFDYGKEFKKTKSNITSAREHAELLNSVRDDISSFKSSRSPEDFLLSERNKIDNSHNMADIVLEQAYETRSNLSSQRASLLGTRGRMGGVLSRFPMITSLISKINTRKRRDSLIMAGVVAACIIFLMMYWLNR</sequence>
<accession>A0A507CGU4</accession>
<comment type="subcellular location">
    <subcellularLocation>
        <location evidence="1">Golgi apparatus membrane</location>
        <topology evidence="1">Single-pass type IV membrane protein</topology>
    </subcellularLocation>
</comment>
<dbReference type="GO" id="GO:0031201">
    <property type="term" value="C:SNARE complex"/>
    <property type="evidence" value="ECO:0007669"/>
    <property type="project" value="TreeGrafter"/>
</dbReference>
<evidence type="ECO:0000256" key="1">
    <source>
        <dbReference type="ARBA" id="ARBA00004409"/>
    </source>
</evidence>
<keyword evidence="3 9" id="KW-0813">Transport</keyword>
<evidence type="ECO:0000256" key="6">
    <source>
        <dbReference type="ARBA" id="ARBA00022989"/>
    </source>
</evidence>
<dbReference type="GO" id="GO:0005797">
    <property type="term" value="C:Golgi medial cisterna"/>
    <property type="evidence" value="ECO:0007669"/>
    <property type="project" value="TreeGrafter"/>
</dbReference>
<dbReference type="GO" id="GO:0006906">
    <property type="term" value="P:vesicle fusion"/>
    <property type="evidence" value="ECO:0007669"/>
    <property type="project" value="TreeGrafter"/>
</dbReference>
<dbReference type="GO" id="GO:0015031">
    <property type="term" value="P:protein transport"/>
    <property type="evidence" value="ECO:0007669"/>
    <property type="project" value="UniProtKB-KW"/>
</dbReference>
<comment type="similarity">
    <text evidence="2 9">Belongs to the GOSR1 family.</text>
</comment>
<dbReference type="InterPro" id="IPR023601">
    <property type="entry name" value="Golgi_SNAP_su1"/>
</dbReference>
<gene>
    <name evidence="11" type="ORF">SmJEL517_g00838</name>
</gene>
<dbReference type="GO" id="GO:0006888">
    <property type="term" value="P:endoplasmic reticulum to Golgi vesicle-mediated transport"/>
    <property type="evidence" value="ECO:0007669"/>
    <property type="project" value="InterPro"/>
</dbReference>
<organism evidence="11 12">
    <name type="scientific">Synchytrium microbalum</name>
    <dbReference type="NCBI Taxonomy" id="1806994"/>
    <lineage>
        <taxon>Eukaryota</taxon>
        <taxon>Fungi</taxon>
        <taxon>Fungi incertae sedis</taxon>
        <taxon>Chytridiomycota</taxon>
        <taxon>Chytridiomycota incertae sedis</taxon>
        <taxon>Chytridiomycetes</taxon>
        <taxon>Synchytriales</taxon>
        <taxon>Synchytriaceae</taxon>
        <taxon>Synchytrium</taxon>
    </lineage>
</organism>
<dbReference type="OrthoDB" id="422156at2759"/>
<keyword evidence="6 10" id="KW-1133">Transmembrane helix</keyword>
<dbReference type="PANTHER" id="PTHR21094:SF2">
    <property type="entry name" value="GOLGI SNAP RECEPTOR COMPLEX MEMBER 1"/>
    <property type="match status" value="1"/>
</dbReference>
<evidence type="ECO:0000256" key="9">
    <source>
        <dbReference type="PIRNR" id="PIRNR027109"/>
    </source>
</evidence>
<reference evidence="11 12" key="1">
    <citation type="journal article" date="2019" name="Sci. Rep.">
        <title>Comparative genomics of chytrid fungi reveal insights into the obligate biotrophic and pathogenic lifestyle of Synchytrium endobioticum.</title>
        <authorList>
            <person name="van de Vossenberg B.T.L.H."/>
            <person name="Warris S."/>
            <person name="Nguyen H.D.T."/>
            <person name="van Gent-Pelzer M.P.E."/>
            <person name="Joly D.L."/>
            <person name="van de Geest H.C."/>
            <person name="Bonants P.J.M."/>
            <person name="Smith D.S."/>
            <person name="Levesque C.A."/>
            <person name="van der Lee T.A.J."/>
        </authorList>
    </citation>
    <scope>NUCLEOTIDE SEQUENCE [LARGE SCALE GENOMIC DNA]</scope>
    <source>
        <strain evidence="11 12">JEL517</strain>
    </source>
</reference>
<dbReference type="STRING" id="1806994.A0A507CGU4"/>
<protein>
    <recommendedName>
        <fullName evidence="9">Golgi SNAP receptor complex member 1</fullName>
    </recommendedName>
</protein>
<dbReference type="EMBL" id="QEAO01000003">
    <property type="protein sequence ID" value="TPX37204.1"/>
    <property type="molecule type" value="Genomic_DNA"/>
</dbReference>
<dbReference type="GO" id="GO:0005484">
    <property type="term" value="F:SNAP receptor activity"/>
    <property type="evidence" value="ECO:0007669"/>
    <property type="project" value="TreeGrafter"/>
</dbReference>
<evidence type="ECO:0000256" key="7">
    <source>
        <dbReference type="ARBA" id="ARBA00023034"/>
    </source>
</evidence>
<comment type="caution">
    <text evidence="11">The sequence shown here is derived from an EMBL/GenBank/DDBJ whole genome shotgun (WGS) entry which is preliminary data.</text>
</comment>
<evidence type="ECO:0000256" key="4">
    <source>
        <dbReference type="ARBA" id="ARBA00022692"/>
    </source>
</evidence>
<keyword evidence="8 9" id="KW-0472">Membrane</keyword>
<evidence type="ECO:0000313" key="11">
    <source>
        <dbReference type="EMBL" id="TPX37204.1"/>
    </source>
</evidence>
<evidence type="ECO:0000256" key="5">
    <source>
        <dbReference type="ARBA" id="ARBA00022927"/>
    </source>
</evidence>
<name>A0A507CGU4_9FUNG</name>
<keyword evidence="5 9" id="KW-0653">Protein transport</keyword>
<keyword evidence="12" id="KW-1185">Reference proteome</keyword>
<dbReference type="RefSeq" id="XP_031027274.1">
    <property type="nucleotide sequence ID" value="XM_031166766.1"/>
</dbReference>
<dbReference type="GO" id="GO:0048219">
    <property type="term" value="P:inter-Golgi cisterna vesicle-mediated transport"/>
    <property type="evidence" value="ECO:0007669"/>
    <property type="project" value="TreeGrafter"/>
</dbReference>
<comment type="function">
    <text evidence="9">Involved in transport from the ER to the Golgi apparatus as well as in intra-Golgi transport. It belongs to a super-family of proteins called t-SNAREs or soluble NSF (N-ethylmaleimide-sensitive factor) attachment protein receptor.</text>
</comment>
<dbReference type="GO" id="GO:0005801">
    <property type="term" value="C:cis-Golgi network"/>
    <property type="evidence" value="ECO:0007669"/>
    <property type="project" value="InterPro"/>
</dbReference>
<feature type="transmembrane region" description="Helical" evidence="10">
    <location>
        <begin position="215"/>
        <end position="233"/>
    </location>
</feature>
<keyword evidence="4 10" id="KW-0812">Transmembrane</keyword>
<dbReference type="GeneID" id="42002063"/>
<dbReference type="AlphaFoldDB" id="A0A507CGU4"/>
<evidence type="ECO:0000256" key="10">
    <source>
        <dbReference type="SAM" id="Phobius"/>
    </source>
</evidence>
<evidence type="ECO:0000256" key="8">
    <source>
        <dbReference type="ARBA" id="ARBA00023136"/>
    </source>
</evidence>
<evidence type="ECO:0000256" key="2">
    <source>
        <dbReference type="ARBA" id="ARBA00008473"/>
    </source>
</evidence>
<dbReference type="PANTHER" id="PTHR21094">
    <property type="entry name" value="GOS-28 SNARE- RELATED"/>
    <property type="match status" value="1"/>
</dbReference>